<reference evidence="4 5" key="1">
    <citation type="submission" date="2017-12" db="EMBL/GenBank/DDBJ databases">
        <title>Phylogenetic diversity of female urinary microbiome.</title>
        <authorList>
            <person name="Thomas-White K."/>
            <person name="Wolfe A.J."/>
        </authorList>
    </citation>
    <scope>NUCLEOTIDE SEQUENCE [LARGE SCALE GENOMIC DNA]</scope>
    <source>
        <strain evidence="4 5">UMB0250</strain>
    </source>
</reference>
<feature type="domain" description="Rv2993c-like N-terminal" evidence="3">
    <location>
        <begin position="1"/>
        <end position="53"/>
    </location>
</feature>
<dbReference type="Gene3D" id="3.90.850.10">
    <property type="entry name" value="Fumarylacetoacetase-like, C-terminal domain"/>
    <property type="match status" value="1"/>
</dbReference>
<accession>A0A2I1I3V2</accession>
<dbReference type="PANTHER" id="PTHR11820">
    <property type="entry name" value="ACYLPYRUVASE"/>
    <property type="match status" value="1"/>
</dbReference>
<evidence type="ECO:0000313" key="5">
    <source>
        <dbReference type="Proteomes" id="UP000234545"/>
    </source>
</evidence>
<dbReference type="EMBL" id="PKKJ01000013">
    <property type="protein sequence ID" value="PKY65816.1"/>
    <property type="molecule type" value="Genomic_DNA"/>
</dbReference>
<proteinExistence type="predicted"/>
<organism evidence="4 5">
    <name type="scientific">Schaalia turicensis</name>
    <dbReference type="NCBI Taxonomy" id="131111"/>
    <lineage>
        <taxon>Bacteria</taxon>
        <taxon>Bacillati</taxon>
        <taxon>Actinomycetota</taxon>
        <taxon>Actinomycetes</taxon>
        <taxon>Actinomycetales</taxon>
        <taxon>Actinomycetaceae</taxon>
        <taxon>Schaalia</taxon>
    </lineage>
</organism>
<name>A0A2I1I3V2_9ACTO</name>
<dbReference type="GO" id="GO:0018773">
    <property type="term" value="F:acetylpyruvate hydrolase activity"/>
    <property type="evidence" value="ECO:0007669"/>
    <property type="project" value="TreeGrafter"/>
</dbReference>
<dbReference type="InterPro" id="IPR036663">
    <property type="entry name" value="Fumarylacetoacetase_C_sf"/>
</dbReference>
<evidence type="ECO:0000259" key="2">
    <source>
        <dbReference type="Pfam" id="PF01557"/>
    </source>
</evidence>
<dbReference type="Proteomes" id="UP000234545">
    <property type="component" value="Unassembled WGS sequence"/>
</dbReference>
<dbReference type="InterPro" id="IPR018833">
    <property type="entry name" value="Rv2993c-like_N"/>
</dbReference>
<comment type="caution">
    <text evidence="4">The sequence shown here is derived from an EMBL/GenBank/DDBJ whole genome shotgun (WGS) entry which is preliminary data.</text>
</comment>
<dbReference type="Pfam" id="PF10370">
    <property type="entry name" value="Rv2993c-like_N"/>
    <property type="match status" value="1"/>
</dbReference>
<dbReference type="GO" id="GO:0019752">
    <property type="term" value="P:carboxylic acid metabolic process"/>
    <property type="evidence" value="ECO:0007669"/>
    <property type="project" value="UniProtKB-ARBA"/>
</dbReference>
<protein>
    <submittedName>
        <fullName evidence="4">2-hydroxyhepta-2,4-diene-1,7-dioate isomerase</fullName>
    </submittedName>
</protein>
<evidence type="ECO:0000313" key="4">
    <source>
        <dbReference type="EMBL" id="PKY65816.1"/>
    </source>
</evidence>
<dbReference type="RefSeq" id="WP_101628576.1">
    <property type="nucleotide sequence ID" value="NZ_PKKJ01000013.1"/>
</dbReference>
<evidence type="ECO:0000256" key="1">
    <source>
        <dbReference type="ARBA" id="ARBA00022723"/>
    </source>
</evidence>
<dbReference type="InterPro" id="IPR011234">
    <property type="entry name" value="Fumarylacetoacetase-like_C"/>
</dbReference>
<dbReference type="AlphaFoldDB" id="A0A2I1I3V2"/>
<keyword evidence="1" id="KW-0479">Metal-binding</keyword>
<dbReference type="FunFam" id="3.90.850.10:FF:000002">
    <property type="entry name" value="2-hydroxyhepta-2,4-diene-1,7-dioate isomerase"/>
    <property type="match status" value="1"/>
</dbReference>
<gene>
    <name evidence="4" type="ORF">CYJ25_07670</name>
</gene>
<keyword evidence="4" id="KW-0413">Isomerase</keyword>
<dbReference type="SUPFAM" id="SSF56529">
    <property type="entry name" value="FAH"/>
    <property type="match status" value="1"/>
</dbReference>
<dbReference type="PANTHER" id="PTHR11820:SF7">
    <property type="entry name" value="ACYLPYRUVASE FAHD1, MITOCHONDRIAL"/>
    <property type="match status" value="1"/>
</dbReference>
<dbReference type="Pfam" id="PF01557">
    <property type="entry name" value="FAA_hydrolase"/>
    <property type="match status" value="1"/>
</dbReference>
<sequence>MKIVRFSDGDSPRYGALEDGSTRIVVLKGDPLFNPVEPDGRIVELDEVRLLSPVIPRSKVVAIGKNYADHAREMGGEAPDMPVVFLKPNTSVIGHDDPIVRPSWCNELHHEGELAVIIKSLAKEVPLEDVDKIILGYTVANDVTARDIQRADSQWTRAKGFDTSCPLGPWITVDPNLDVNNLRITTTVDGEVRQDDTTANMIHNVAEIVSYVSSIFTLLPGDVIITGTPKGVSEMKPGQTVEVAIEGIGTLRNTVRDAE</sequence>
<dbReference type="Gene3D" id="2.30.30.370">
    <property type="entry name" value="FAH"/>
    <property type="match status" value="1"/>
</dbReference>
<dbReference type="GO" id="GO:0046872">
    <property type="term" value="F:metal ion binding"/>
    <property type="evidence" value="ECO:0007669"/>
    <property type="project" value="UniProtKB-KW"/>
</dbReference>
<feature type="domain" description="Fumarylacetoacetase-like C-terminal" evidence="2">
    <location>
        <begin position="59"/>
        <end position="256"/>
    </location>
</feature>
<dbReference type="GO" id="GO:0016853">
    <property type="term" value="F:isomerase activity"/>
    <property type="evidence" value="ECO:0007669"/>
    <property type="project" value="UniProtKB-KW"/>
</dbReference>
<evidence type="ECO:0000259" key="3">
    <source>
        <dbReference type="Pfam" id="PF10370"/>
    </source>
</evidence>
<dbReference type="OrthoDB" id="9805307at2"/>